<dbReference type="Pfam" id="PF04434">
    <property type="entry name" value="SWIM"/>
    <property type="match status" value="1"/>
</dbReference>
<sequence>MTRWSEDQVTALAPDASSLSAARKLASRWRGTGQHDIALWGLCQGSGAKPYQTTVDLSGPAYKCSCPSRKFPCKHALSLLLEWAAGRVEQAPGIADFAASWIDGRVAKAAKPAAESTTRTASPATAQQRRVRVTAGLAELDVWLGDQVRTGLAQTDRSFRAFEAIAARMVDAQAPGVAAALRQLPTAVVTRADWPEVVLREYARLHLLIAAHRRLDELSPELSATVRTHVGYPNPAETVRTEPAVRDRWMVLGVRISEDERLYTRRTWLYGRASRRWALVVDHSFGSPGFPADVPTLGLLADADLHYYPGAAPLRALWGERHGAAEPFTTLPIDPDHPGTVAAALDDHAAALGADPWLRGWPVLLVDVIPVHTENGWYITESDGTALPVAPGEQPWRLLGVSGGHPVTVAAEWTSEGLVPISVFSAGEVIDLARLDPVGRSTSQTRTTQSSSSADLTSVALLGTARRAPDLAQLAAPVARAADRLPTDPALRLLESAALQDVFARGGARAVTATAPEPAEDDPRRLLPSTAAGHLARMLQERSPFLPEWFAAATPFDYRAPDALCGQLLDQAKSNAELREPLLRLAGTRGRWLAGQHPEWRNLVRKQTATVSTEEVWQFGQPPERRAWLAELRRRDADAARDTLAAAWPKEPGPLKAELLAVLADRISRADEPLLEAGLDDRRSDVRRTAAGLLTLLPDSAFAQRMTRRAGDWIQVEHRLLHTELVVALPDTLDPPAHRDGITDRSVEFTYRWGGGPDVTAGRLRQLVAATPLSHWASALGAPDKAVKVTIDDRFRQPVFDGWVDAALAQHDSSWARALFDAGVPTDVAMLRRRELFALLPLADRTRHLLELDGSWLSEVEALLPAMGHPWPEPLAQHLILLLFERARAAARRPEAHGNTPNAHRSLLSAASVHLPVTAASAAAVVARRCGDPAWERAFDQLAHDLNHRSMMLEELQ</sequence>
<dbReference type="GO" id="GO:0008270">
    <property type="term" value="F:zinc ion binding"/>
    <property type="evidence" value="ECO:0007669"/>
    <property type="project" value="UniProtKB-KW"/>
</dbReference>
<feature type="domain" description="SWIM-type" evidence="2">
    <location>
        <begin position="51"/>
        <end position="84"/>
    </location>
</feature>
<dbReference type="RefSeq" id="WP_147141325.1">
    <property type="nucleotide sequence ID" value="NZ_BJXA01000088.1"/>
</dbReference>
<organism evidence="3 4">
    <name type="scientific">Nocardia ninae NBRC 108245</name>
    <dbReference type="NCBI Taxonomy" id="1210091"/>
    <lineage>
        <taxon>Bacteria</taxon>
        <taxon>Bacillati</taxon>
        <taxon>Actinomycetota</taxon>
        <taxon>Actinomycetes</taxon>
        <taxon>Mycobacteriales</taxon>
        <taxon>Nocardiaceae</taxon>
        <taxon>Nocardia</taxon>
    </lineage>
</organism>
<comment type="caution">
    <text evidence="3">The sequence shown here is derived from an EMBL/GenBank/DDBJ whole genome shotgun (WGS) entry which is preliminary data.</text>
</comment>
<dbReference type="AlphaFoldDB" id="A0A511MRC0"/>
<dbReference type="InterPro" id="IPR043746">
    <property type="entry name" value="DUF5691"/>
</dbReference>
<dbReference type="OrthoDB" id="9816340at2"/>
<keyword evidence="1" id="KW-0479">Metal-binding</keyword>
<name>A0A511MRC0_9NOCA</name>
<dbReference type="Proteomes" id="UP000321424">
    <property type="component" value="Unassembled WGS sequence"/>
</dbReference>
<evidence type="ECO:0000313" key="4">
    <source>
        <dbReference type="Proteomes" id="UP000321424"/>
    </source>
</evidence>
<evidence type="ECO:0000313" key="3">
    <source>
        <dbReference type="EMBL" id="GEM43153.1"/>
    </source>
</evidence>
<dbReference type="EMBL" id="BJXA01000088">
    <property type="protein sequence ID" value="GEM43153.1"/>
    <property type="molecule type" value="Genomic_DNA"/>
</dbReference>
<accession>A0A511MRC0</accession>
<protein>
    <recommendedName>
        <fullName evidence="2">SWIM-type domain-containing protein</fullName>
    </recommendedName>
</protein>
<dbReference type="Pfam" id="PF18944">
    <property type="entry name" value="DUF5691"/>
    <property type="match status" value="1"/>
</dbReference>
<keyword evidence="1" id="KW-0863">Zinc-finger</keyword>
<proteinExistence type="predicted"/>
<dbReference type="InterPro" id="IPR007527">
    <property type="entry name" value="Znf_SWIM"/>
</dbReference>
<dbReference type="PROSITE" id="PS50966">
    <property type="entry name" value="ZF_SWIM"/>
    <property type="match status" value="1"/>
</dbReference>
<reference evidence="3 4" key="1">
    <citation type="submission" date="2019-07" db="EMBL/GenBank/DDBJ databases">
        <title>Whole genome shotgun sequence of Nocardia ninae NBRC 108245.</title>
        <authorList>
            <person name="Hosoyama A."/>
            <person name="Uohara A."/>
            <person name="Ohji S."/>
            <person name="Ichikawa N."/>
        </authorList>
    </citation>
    <scope>NUCLEOTIDE SEQUENCE [LARGE SCALE GENOMIC DNA]</scope>
    <source>
        <strain evidence="3 4">NBRC 108245</strain>
    </source>
</reference>
<gene>
    <name evidence="3" type="ORF">NN4_76720</name>
</gene>
<evidence type="ECO:0000259" key="2">
    <source>
        <dbReference type="PROSITE" id="PS50966"/>
    </source>
</evidence>
<keyword evidence="4" id="KW-1185">Reference proteome</keyword>
<evidence type="ECO:0000256" key="1">
    <source>
        <dbReference type="PROSITE-ProRule" id="PRU00325"/>
    </source>
</evidence>
<keyword evidence="1" id="KW-0862">Zinc</keyword>